<reference evidence="8 9" key="1">
    <citation type="submission" date="2024-10" db="EMBL/GenBank/DDBJ databases">
        <title>Updated reference genomes for cyclostephanoid diatoms.</title>
        <authorList>
            <person name="Roberts W.R."/>
            <person name="Alverson A.J."/>
        </authorList>
    </citation>
    <scope>NUCLEOTIDE SEQUENCE [LARGE SCALE GENOMIC DNA]</scope>
    <source>
        <strain evidence="8 9">AJA010-31</strain>
    </source>
</reference>
<dbReference type="NCBIfam" id="TIGR01032">
    <property type="entry name" value="rplT_bact"/>
    <property type="match status" value="1"/>
</dbReference>
<accession>A0ABD3PBS7</accession>
<keyword evidence="2" id="KW-0699">rRNA-binding</keyword>
<evidence type="ECO:0000256" key="4">
    <source>
        <dbReference type="ARBA" id="ARBA00022980"/>
    </source>
</evidence>
<gene>
    <name evidence="8" type="ORF">ACHAWO_013428</name>
</gene>
<keyword evidence="3" id="KW-0694">RNA-binding</keyword>
<evidence type="ECO:0000313" key="8">
    <source>
        <dbReference type="EMBL" id="KAL3785488.1"/>
    </source>
</evidence>
<dbReference type="PROSITE" id="PS00937">
    <property type="entry name" value="RIBOSOMAL_L20"/>
    <property type="match status" value="1"/>
</dbReference>
<comment type="caution">
    <text evidence="8">The sequence shown here is derived from an EMBL/GenBank/DDBJ whole genome shotgun (WGS) entry which is preliminary data.</text>
</comment>
<dbReference type="GO" id="GO:0019843">
    <property type="term" value="F:rRNA binding"/>
    <property type="evidence" value="ECO:0007669"/>
    <property type="project" value="UniProtKB-KW"/>
</dbReference>
<evidence type="ECO:0000256" key="2">
    <source>
        <dbReference type="ARBA" id="ARBA00022730"/>
    </source>
</evidence>
<dbReference type="InterPro" id="IPR035566">
    <property type="entry name" value="Ribosomal_protein_bL20_C"/>
</dbReference>
<dbReference type="Gene3D" id="6.10.160.10">
    <property type="match status" value="1"/>
</dbReference>
<dbReference type="FunFam" id="1.10.1900.20:FF:000001">
    <property type="entry name" value="50S ribosomal protein L20"/>
    <property type="match status" value="1"/>
</dbReference>
<dbReference type="Pfam" id="PF00453">
    <property type="entry name" value="Ribosomal_L20"/>
    <property type="match status" value="1"/>
</dbReference>
<dbReference type="InterPro" id="IPR049946">
    <property type="entry name" value="RIBOSOMAL_L20_CS"/>
</dbReference>
<dbReference type="PANTHER" id="PTHR10986">
    <property type="entry name" value="39S RIBOSOMAL PROTEIN L20"/>
    <property type="match status" value="1"/>
</dbReference>
<keyword evidence="9" id="KW-1185">Reference proteome</keyword>
<dbReference type="EMBL" id="JALLPJ020000691">
    <property type="protein sequence ID" value="KAL3785488.1"/>
    <property type="molecule type" value="Genomic_DNA"/>
</dbReference>
<evidence type="ECO:0000256" key="5">
    <source>
        <dbReference type="ARBA" id="ARBA00023274"/>
    </source>
</evidence>
<dbReference type="SUPFAM" id="SSF74731">
    <property type="entry name" value="Ribosomal protein L20"/>
    <property type="match status" value="1"/>
</dbReference>
<dbReference type="PRINTS" id="PR00062">
    <property type="entry name" value="RIBOSOMALL20"/>
</dbReference>
<evidence type="ECO:0000256" key="6">
    <source>
        <dbReference type="ARBA" id="ARBA00035295"/>
    </source>
</evidence>
<dbReference type="CDD" id="cd07026">
    <property type="entry name" value="Ribosomal_L20"/>
    <property type="match status" value="1"/>
</dbReference>
<keyword evidence="4 7" id="KW-0689">Ribosomal protein</keyword>
<evidence type="ECO:0000256" key="7">
    <source>
        <dbReference type="RuleBase" id="RU000561"/>
    </source>
</evidence>
<protein>
    <recommendedName>
        <fullName evidence="6">Large ribosomal subunit protein bL20c</fullName>
    </recommendedName>
</protein>
<name>A0ABD3PBS7_9STRA</name>
<dbReference type="GO" id="GO:0005840">
    <property type="term" value="C:ribosome"/>
    <property type="evidence" value="ECO:0007669"/>
    <property type="project" value="UniProtKB-KW"/>
</dbReference>
<evidence type="ECO:0000256" key="3">
    <source>
        <dbReference type="ARBA" id="ARBA00022884"/>
    </source>
</evidence>
<dbReference type="AlphaFoldDB" id="A0ABD3PBS7"/>
<organism evidence="8 9">
    <name type="scientific">Cyclotella atomus</name>
    <dbReference type="NCBI Taxonomy" id="382360"/>
    <lineage>
        <taxon>Eukaryota</taxon>
        <taxon>Sar</taxon>
        <taxon>Stramenopiles</taxon>
        <taxon>Ochrophyta</taxon>
        <taxon>Bacillariophyta</taxon>
        <taxon>Coscinodiscophyceae</taxon>
        <taxon>Thalassiosirophycidae</taxon>
        <taxon>Stephanodiscales</taxon>
        <taxon>Stephanodiscaceae</taxon>
        <taxon>Cyclotella</taxon>
    </lineage>
</organism>
<dbReference type="InterPro" id="IPR005813">
    <property type="entry name" value="Ribosomal_bL20"/>
</dbReference>
<evidence type="ECO:0000313" key="9">
    <source>
        <dbReference type="Proteomes" id="UP001530400"/>
    </source>
</evidence>
<dbReference type="GO" id="GO:1990904">
    <property type="term" value="C:ribonucleoprotein complex"/>
    <property type="evidence" value="ECO:0007669"/>
    <property type="project" value="UniProtKB-KW"/>
</dbReference>
<sequence>MFGVAQKLAPLLSRSLAAPTVARFSLLPAARSITCVAPTSSISCMNSLADRFSSSVSLSRNNTFVSPSFSFGSKPSNIRVNTLLLEKGGACQVRGFATAKHKRVIKLSKGFRGRANRCYRIAIRRLEKSWQYAYRDRKVKKREFRKLWIQRLNAGVRQHDVSYSNFINMQSKSGVVLDRKILSNLAMYEPFSFKAVVDVVKMNAGK</sequence>
<dbReference type="Proteomes" id="UP001530400">
    <property type="component" value="Unassembled WGS sequence"/>
</dbReference>
<evidence type="ECO:0000256" key="1">
    <source>
        <dbReference type="ARBA" id="ARBA00007698"/>
    </source>
</evidence>
<keyword evidence="5 7" id="KW-0687">Ribonucleoprotein</keyword>
<dbReference type="HAMAP" id="MF_00382">
    <property type="entry name" value="Ribosomal_bL20"/>
    <property type="match status" value="1"/>
</dbReference>
<comment type="similarity">
    <text evidence="1 7">Belongs to the bacterial ribosomal protein bL20 family.</text>
</comment>
<proteinExistence type="inferred from homology"/>
<dbReference type="Gene3D" id="1.10.1900.20">
    <property type="entry name" value="Ribosomal protein L20"/>
    <property type="match status" value="1"/>
</dbReference>